<dbReference type="PANTHER" id="PTHR30354">
    <property type="entry name" value="GNT FAMILY GLUCONATE TRANSPORTER"/>
    <property type="match status" value="1"/>
</dbReference>
<keyword evidence="1" id="KW-1133">Transmembrane helix</keyword>
<name>X0YXH4_9ZZZZ</name>
<keyword evidence="1" id="KW-0472">Membrane</keyword>
<sequence length="195" mass="19773">MLVGMAVTHAFVPPTPGPTAVANLLGADLGWVITVGIAAGLPTLIITAIFASKVLSKVASGNVSLDVSPDTTTPQRKSPHLAIVVALLVLPLILIVSETAARGALGKESPTALWLMLVGHPFTALLIATLAAFYFLGKRLGMPAQEVQRIAERALEPAGVILLVTGAGGVFKQVLIDSGAGDAVASSLTSAAVPT</sequence>
<reference evidence="2" key="1">
    <citation type="journal article" date="2014" name="Front. Microbiol.">
        <title>High frequency of phylogenetically diverse reductive dehalogenase-homologous genes in deep subseafloor sedimentary metagenomes.</title>
        <authorList>
            <person name="Kawai M."/>
            <person name="Futagami T."/>
            <person name="Toyoda A."/>
            <person name="Takaki Y."/>
            <person name="Nishi S."/>
            <person name="Hori S."/>
            <person name="Arai W."/>
            <person name="Tsubouchi T."/>
            <person name="Morono Y."/>
            <person name="Uchiyama I."/>
            <person name="Ito T."/>
            <person name="Fujiyama A."/>
            <person name="Inagaki F."/>
            <person name="Takami H."/>
        </authorList>
    </citation>
    <scope>NUCLEOTIDE SEQUENCE</scope>
    <source>
        <strain evidence="2">Expedition CK06-06</strain>
    </source>
</reference>
<dbReference type="InterPro" id="IPR003474">
    <property type="entry name" value="Glcn_transporter"/>
</dbReference>
<dbReference type="GO" id="GO:0015128">
    <property type="term" value="F:gluconate transmembrane transporter activity"/>
    <property type="evidence" value="ECO:0007669"/>
    <property type="project" value="InterPro"/>
</dbReference>
<evidence type="ECO:0000313" key="2">
    <source>
        <dbReference type="EMBL" id="GAG41281.1"/>
    </source>
</evidence>
<feature type="transmembrane region" description="Helical" evidence="1">
    <location>
        <begin position="81"/>
        <end position="101"/>
    </location>
</feature>
<dbReference type="GO" id="GO:0005886">
    <property type="term" value="C:plasma membrane"/>
    <property type="evidence" value="ECO:0007669"/>
    <property type="project" value="TreeGrafter"/>
</dbReference>
<dbReference type="EMBL" id="BARS01043672">
    <property type="protein sequence ID" value="GAG41281.1"/>
    <property type="molecule type" value="Genomic_DNA"/>
</dbReference>
<keyword evidence="1" id="KW-0812">Transmembrane</keyword>
<dbReference type="PANTHER" id="PTHR30354:SF8">
    <property type="entry name" value="LOW-AFFINITY GLUCONATE TRANSPORTER"/>
    <property type="match status" value="1"/>
</dbReference>
<feature type="transmembrane region" description="Helical" evidence="1">
    <location>
        <begin position="113"/>
        <end position="136"/>
    </location>
</feature>
<protein>
    <recommendedName>
        <fullName evidence="3">Gluconate transporter</fullName>
    </recommendedName>
</protein>
<proteinExistence type="predicted"/>
<comment type="caution">
    <text evidence="2">The sequence shown here is derived from an EMBL/GenBank/DDBJ whole genome shotgun (WGS) entry which is preliminary data.</text>
</comment>
<dbReference type="Pfam" id="PF02447">
    <property type="entry name" value="GntP_permease"/>
    <property type="match status" value="1"/>
</dbReference>
<accession>X0YXH4</accession>
<gene>
    <name evidence="2" type="ORF">S01H1_66076</name>
</gene>
<feature type="non-terminal residue" evidence="2">
    <location>
        <position position="195"/>
    </location>
</feature>
<dbReference type="AlphaFoldDB" id="X0YXH4"/>
<feature type="transmembrane region" description="Helical" evidence="1">
    <location>
        <begin position="29"/>
        <end position="51"/>
    </location>
</feature>
<evidence type="ECO:0000256" key="1">
    <source>
        <dbReference type="SAM" id="Phobius"/>
    </source>
</evidence>
<evidence type="ECO:0008006" key="3">
    <source>
        <dbReference type="Google" id="ProtNLM"/>
    </source>
</evidence>
<organism evidence="2">
    <name type="scientific">marine sediment metagenome</name>
    <dbReference type="NCBI Taxonomy" id="412755"/>
    <lineage>
        <taxon>unclassified sequences</taxon>
        <taxon>metagenomes</taxon>
        <taxon>ecological metagenomes</taxon>
    </lineage>
</organism>